<dbReference type="Proteomes" id="UP000325315">
    <property type="component" value="Unassembled WGS sequence"/>
</dbReference>
<comment type="caution">
    <text evidence="1">The sequence shown here is derived from an EMBL/GenBank/DDBJ whole genome shotgun (WGS) entry which is preliminary data.</text>
</comment>
<dbReference type="AlphaFoldDB" id="A0A5B6VTT9"/>
<evidence type="ECO:0000313" key="1">
    <source>
        <dbReference type="EMBL" id="KAA3472523.1"/>
    </source>
</evidence>
<proteinExistence type="predicted"/>
<keyword evidence="2" id="KW-1185">Reference proteome</keyword>
<protein>
    <submittedName>
        <fullName evidence="1">Uncharacterized protein</fullName>
    </submittedName>
</protein>
<organism evidence="1 2">
    <name type="scientific">Gossypium australe</name>
    <dbReference type="NCBI Taxonomy" id="47621"/>
    <lineage>
        <taxon>Eukaryota</taxon>
        <taxon>Viridiplantae</taxon>
        <taxon>Streptophyta</taxon>
        <taxon>Embryophyta</taxon>
        <taxon>Tracheophyta</taxon>
        <taxon>Spermatophyta</taxon>
        <taxon>Magnoliopsida</taxon>
        <taxon>eudicotyledons</taxon>
        <taxon>Gunneridae</taxon>
        <taxon>Pentapetalae</taxon>
        <taxon>rosids</taxon>
        <taxon>malvids</taxon>
        <taxon>Malvales</taxon>
        <taxon>Malvaceae</taxon>
        <taxon>Malvoideae</taxon>
        <taxon>Gossypium</taxon>
    </lineage>
</organism>
<accession>A0A5B6VTT9</accession>
<name>A0A5B6VTT9_9ROSI</name>
<sequence>MALKLDMNKTHDRVYDGVNGFCAILGGFHYEVSYFGLLFDQLKWGQRITEGLSPLMRSTLRRGEIKGAKASKRGP</sequence>
<dbReference type="EMBL" id="SMMG02000005">
    <property type="protein sequence ID" value="KAA3472523.1"/>
    <property type="molecule type" value="Genomic_DNA"/>
</dbReference>
<evidence type="ECO:0000313" key="2">
    <source>
        <dbReference type="Proteomes" id="UP000325315"/>
    </source>
</evidence>
<gene>
    <name evidence="1" type="ORF">EPI10_022998</name>
</gene>
<reference evidence="2" key="1">
    <citation type="journal article" date="2019" name="Plant Biotechnol. J.">
        <title>Genome sequencing of the Australian wild diploid species Gossypium australe highlights disease resistance and delayed gland morphogenesis.</title>
        <authorList>
            <person name="Cai Y."/>
            <person name="Cai X."/>
            <person name="Wang Q."/>
            <person name="Wang P."/>
            <person name="Zhang Y."/>
            <person name="Cai C."/>
            <person name="Xu Y."/>
            <person name="Wang K."/>
            <person name="Zhou Z."/>
            <person name="Wang C."/>
            <person name="Geng S."/>
            <person name="Li B."/>
            <person name="Dong Q."/>
            <person name="Hou Y."/>
            <person name="Wang H."/>
            <person name="Ai P."/>
            <person name="Liu Z."/>
            <person name="Yi F."/>
            <person name="Sun M."/>
            <person name="An G."/>
            <person name="Cheng J."/>
            <person name="Zhang Y."/>
            <person name="Shi Q."/>
            <person name="Xie Y."/>
            <person name="Shi X."/>
            <person name="Chang Y."/>
            <person name="Huang F."/>
            <person name="Chen Y."/>
            <person name="Hong S."/>
            <person name="Mi L."/>
            <person name="Sun Q."/>
            <person name="Zhang L."/>
            <person name="Zhou B."/>
            <person name="Peng R."/>
            <person name="Zhang X."/>
            <person name="Liu F."/>
        </authorList>
    </citation>
    <scope>NUCLEOTIDE SEQUENCE [LARGE SCALE GENOMIC DNA]</scope>
    <source>
        <strain evidence="2">cv. PA1801</strain>
    </source>
</reference>